<dbReference type="RefSeq" id="WP_131445467.1">
    <property type="nucleotide sequence ID" value="NZ_SJZB01000021.1"/>
</dbReference>
<comment type="subcellular location">
    <subcellularLocation>
        <location evidence="1">Cell outer membrane</location>
        <topology evidence="1">Multi-pass membrane protein</topology>
    </subcellularLocation>
</comment>
<dbReference type="Proteomes" id="UP000295443">
    <property type="component" value="Unassembled WGS sequence"/>
</dbReference>
<protein>
    <submittedName>
        <fullName evidence="9">Transporter</fullName>
    </submittedName>
</protein>
<keyword evidence="6" id="KW-0472">Membrane</keyword>
<organism evidence="9 10">
    <name type="scientific">Parasulfuritortus cantonensis</name>
    <dbReference type="NCBI Taxonomy" id="2528202"/>
    <lineage>
        <taxon>Bacteria</taxon>
        <taxon>Pseudomonadati</taxon>
        <taxon>Pseudomonadota</taxon>
        <taxon>Betaproteobacteria</taxon>
        <taxon>Nitrosomonadales</taxon>
        <taxon>Thiobacillaceae</taxon>
        <taxon>Parasulfuritortus</taxon>
    </lineage>
</organism>
<evidence type="ECO:0000256" key="8">
    <source>
        <dbReference type="SAM" id="SignalP"/>
    </source>
</evidence>
<accession>A0A4V6NB09</accession>
<evidence type="ECO:0000256" key="4">
    <source>
        <dbReference type="ARBA" id="ARBA00022692"/>
    </source>
</evidence>
<evidence type="ECO:0000313" key="9">
    <source>
        <dbReference type="EMBL" id="TCJ15992.1"/>
    </source>
</evidence>
<comment type="caution">
    <text evidence="9">The sequence shown here is derived from an EMBL/GenBank/DDBJ whole genome shotgun (WGS) entry which is preliminary data.</text>
</comment>
<evidence type="ECO:0000313" key="10">
    <source>
        <dbReference type="Proteomes" id="UP000295443"/>
    </source>
</evidence>
<gene>
    <name evidence="9" type="ORF">EZJ19_05910</name>
</gene>
<dbReference type="SUPFAM" id="SSF56935">
    <property type="entry name" value="Porins"/>
    <property type="match status" value="1"/>
</dbReference>
<dbReference type="AlphaFoldDB" id="A0A4V6NB09"/>
<dbReference type="PANTHER" id="PTHR35093:SF8">
    <property type="entry name" value="OUTER MEMBRANE PROTEIN NMB0088-RELATED"/>
    <property type="match status" value="1"/>
</dbReference>
<evidence type="ECO:0000256" key="1">
    <source>
        <dbReference type="ARBA" id="ARBA00004571"/>
    </source>
</evidence>
<feature type="signal peptide" evidence="8">
    <location>
        <begin position="1"/>
        <end position="20"/>
    </location>
</feature>
<evidence type="ECO:0000256" key="5">
    <source>
        <dbReference type="ARBA" id="ARBA00022729"/>
    </source>
</evidence>
<evidence type="ECO:0000256" key="2">
    <source>
        <dbReference type="ARBA" id="ARBA00008163"/>
    </source>
</evidence>
<dbReference type="EMBL" id="SJZB01000021">
    <property type="protein sequence ID" value="TCJ15992.1"/>
    <property type="molecule type" value="Genomic_DNA"/>
</dbReference>
<dbReference type="GO" id="GO:0015483">
    <property type="term" value="F:long-chain fatty acid transporting porin activity"/>
    <property type="evidence" value="ECO:0007669"/>
    <property type="project" value="TreeGrafter"/>
</dbReference>
<evidence type="ECO:0000256" key="3">
    <source>
        <dbReference type="ARBA" id="ARBA00022452"/>
    </source>
</evidence>
<evidence type="ECO:0000256" key="6">
    <source>
        <dbReference type="ARBA" id="ARBA00023136"/>
    </source>
</evidence>
<reference evidence="9 10" key="1">
    <citation type="submission" date="2019-03" db="EMBL/GenBank/DDBJ databases">
        <title>Genome sequence of Thiobacillaceae bacterium LSR1, a sulfur-oxidizing bacterium isolated from freshwater sediment.</title>
        <authorList>
            <person name="Li S."/>
        </authorList>
    </citation>
    <scope>NUCLEOTIDE SEQUENCE [LARGE SCALE GENOMIC DNA]</scope>
    <source>
        <strain evidence="9 10">LSR1</strain>
    </source>
</reference>
<dbReference type="OrthoDB" id="19849at2"/>
<dbReference type="Pfam" id="PF03349">
    <property type="entry name" value="Toluene_X"/>
    <property type="match status" value="1"/>
</dbReference>
<proteinExistence type="inferred from homology"/>
<keyword evidence="7" id="KW-0998">Cell outer membrane</keyword>
<evidence type="ECO:0000256" key="7">
    <source>
        <dbReference type="ARBA" id="ARBA00023237"/>
    </source>
</evidence>
<dbReference type="Gene3D" id="2.40.160.60">
    <property type="entry name" value="Outer membrane protein transport protein (OMPP1/FadL/TodX)"/>
    <property type="match status" value="1"/>
</dbReference>
<feature type="chain" id="PRO_5020986537" evidence="8">
    <location>
        <begin position="21"/>
        <end position="425"/>
    </location>
</feature>
<dbReference type="InterPro" id="IPR005017">
    <property type="entry name" value="OMPP1/FadL/TodX"/>
</dbReference>
<keyword evidence="10" id="KW-1185">Reference proteome</keyword>
<sequence length="425" mass="46278">MIHARAVLAGLLLCSGGAQAAGFALIEQNASGLGNAYAGQGAVAEDASTIFFNPAGLTKLPGRQLVLAGNFIRPSAKFDDQGSSAALLQAGGGEGGDAGGLGFSPNFYYAMDIQPDLKFGLGVNAPFGLKTEYDRDWIGRFHAVTSDLMTVNVNPTLAWRVNDRWSAGIGLDAQYIHAKLTNMTNYSALIYQATGNPVAGVEGLARVKGDDWSWGYNLGVLFEPVKDTRVGLSYRSRVKYTLDGTVAFSDRPALLEPYLPDGDVTAKVTLPDSWSLSLFHKLSERIDLLADVTWTHWALFKDLTVVRDGGTVLSTTPEHWDNVWRYSVGLNYHASDALTWRFGVAFDQSPVSESYRTPRIPDEDRTWLALGMQYRFAKYGRVDVGYAHLFVPDAPINGGSLGTGYLVGEYDDAVDIFSLQYTHTF</sequence>
<dbReference type="PANTHER" id="PTHR35093">
    <property type="entry name" value="OUTER MEMBRANE PROTEIN NMB0088-RELATED"/>
    <property type="match status" value="1"/>
</dbReference>
<keyword evidence="3" id="KW-1134">Transmembrane beta strand</keyword>
<keyword evidence="4" id="KW-0812">Transmembrane</keyword>
<name>A0A4V6NB09_9PROT</name>
<dbReference type="GO" id="GO:0009279">
    <property type="term" value="C:cell outer membrane"/>
    <property type="evidence" value="ECO:0007669"/>
    <property type="project" value="UniProtKB-SubCell"/>
</dbReference>
<comment type="similarity">
    <text evidence="2">Belongs to the OmpP1/FadL family.</text>
</comment>
<keyword evidence="5 8" id="KW-0732">Signal</keyword>